<keyword evidence="2" id="KW-0472">Membrane</keyword>
<organism evidence="3 4">
    <name type="scientific">Caballeronia concitans</name>
    <dbReference type="NCBI Taxonomy" id="1777133"/>
    <lineage>
        <taxon>Bacteria</taxon>
        <taxon>Pseudomonadati</taxon>
        <taxon>Pseudomonadota</taxon>
        <taxon>Betaproteobacteria</taxon>
        <taxon>Burkholderiales</taxon>
        <taxon>Burkholderiaceae</taxon>
        <taxon>Caballeronia</taxon>
    </lineage>
</organism>
<sequence length="118" mass="13007">MRKADSKRVSLKLTQHRYSLTPKRNAAWLPGAIAALCAVGALVAASIALKSSQDQSRRLDTLCAPPASEQTLREQLVHAQFALEQEAATRTALEQRVAQGTAQIERLQTDLAFLRKQR</sequence>
<dbReference type="RefSeq" id="WP_040052189.1">
    <property type="nucleotide sequence ID" value="NZ_FCNV02000003.1"/>
</dbReference>
<keyword evidence="2" id="KW-0812">Transmembrane</keyword>
<keyword evidence="1" id="KW-0175">Coiled coil</keyword>
<reference evidence="3 4" key="1">
    <citation type="submission" date="2016-01" db="EMBL/GenBank/DDBJ databases">
        <authorList>
            <person name="Peeters C."/>
        </authorList>
    </citation>
    <scope>NUCLEOTIDE SEQUENCE [LARGE SCALE GENOMIC DNA]</scope>
    <source>
        <strain evidence="3">LMG 29315</strain>
    </source>
</reference>
<evidence type="ECO:0000313" key="3">
    <source>
        <dbReference type="EMBL" id="SAL27483.1"/>
    </source>
</evidence>
<dbReference type="AlphaFoldDB" id="A0A658QW34"/>
<dbReference type="OrthoDB" id="9009713at2"/>
<feature type="transmembrane region" description="Helical" evidence="2">
    <location>
        <begin position="27"/>
        <end position="49"/>
    </location>
</feature>
<keyword evidence="4" id="KW-1185">Reference proteome</keyword>
<proteinExistence type="predicted"/>
<evidence type="ECO:0000313" key="4">
    <source>
        <dbReference type="Proteomes" id="UP000198263"/>
    </source>
</evidence>
<accession>A0A658QW34</accession>
<dbReference type="EMBL" id="FCNV02000003">
    <property type="protein sequence ID" value="SAL27483.1"/>
    <property type="molecule type" value="Genomic_DNA"/>
</dbReference>
<evidence type="ECO:0000256" key="1">
    <source>
        <dbReference type="SAM" id="Coils"/>
    </source>
</evidence>
<protein>
    <submittedName>
        <fullName evidence="3">Uncharacterized protein</fullName>
    </submittedName>
</protein>
<gene>
    <name evidence="3" type="ORF">AWB72_02181</name>
</gene>
<name>A0A658QW34_9BURK</name>
<feature type="coiled-coil region" evidence="1">
    <location>
        <begin position="90"/>
        <end position="117"/>
    </location>
</feature>
<evidence type="ECO:0000256" key="2">
    <source>
        <dbReference type="SAM" id="Phobius"/>
    </source>
</evidence>
<comment type="caution">
    <text evidence="3">The sequence shown here is derived from an EMBL/GenBank/DDBJ whole genome shotgun (WGS) entry which is preliminary data.</text>
</comment>
<dbReference type="Proteomes" id="UP000198263">
    <property type="component" value="Unassembled WGS sequence"/>
</dbReference>
<keyword evidence="2" id="KW-1133">Transmembrane helix</keyword>